<keyword evidence="3" id="KW-0418">Kinase</keyword>
<dbReference type="GO" id="GO:0016301">
    <property type="term" value="F:kinase activity"/>
    <property type="evidence" value="ECO:0007669"/>
    <property type="project" value="UniProtKB-KW"/>
</dbReference>
<evidence type="ECO:0000256" key="1">
    <source>
        <dbReference type="ARBA" id="ARBA00022679"/>
    </source>
</evidence>
<reference evidence="3" key="1">
    <citation type="submission" date="2014-01" db="EMBL/GenBank/DDBJ databases">
        <authorList>
            <person name="Brown-Elliot B."/>
            <person name="Wallace R."/>
            <person name="Lenaerts A."/>
            <person name="Ordway D."/>
            <person name="DeGroote M.A."/>
            <person name="Parker T."/>
            <person name="Sizemore C."/>
            <person name="Tallon L.J."/>
            <person name="Sadzewicz L.K."/>
            <person name="Sengamalay N."/>
            <person name="Fraser C.M."/>
            <person name="Hine E."/>
            <person name="Shefchek K.A."/>
            <person name="Das S.P."/>
            <person name="Tettelin H."/>
        </authorList>
    </citation>
    <scope>NUCLEOTIDE SEQUENCE [LARGE SCALE GENOMIC DNA]</scope>
    <source>
        <strain evidence="3">4042</strain>
    </source>
</reference>
<sequence length="52" mass="5205">MTGGGFGGCVIALVPAERVDAVAEAVRRAVHEAGYQQPVITRTRAAPGAGLG</sequence>
<dbReference type="AlphaFoldDB" id="X8CAI6"/>
<organism evidence="3">
    <name type="scientific">Mycobacterium xenopi 4042</name>
    <dbReference type="NCBI Taxonomy" id="1299334"/>
    <lineage>
        <taxon>Bacteria</taxon>
        <taxon>Bacillati</taxon>
        <taxon>Actinomycetota</taxon>
        <taxon>Actinomycetes</taxon>
        <taxon>Mycobacteriales</taxon>
        <taxon>Mycobacteriaceae</taxon>
        <taxon>Mycobacterium</taxon>
    </lineage>
</organism>
<keyword evidence="1" id="KW-0808">Transferase</keyword>
<evidence type="ECO:0000259" key="2">
    <source>
        <dbReference type="Pfam" id="PF08544"/>
    </source>
</evidence>
<dbReference type="InterPro" id="IPR013750">
    <property type="entry name" value="GHMP_kinase_C_dom"/>
</dbReference>
<dbReference type="EMBL" id="JAOB01000033">
    <property type="protein sequence ID" value="EUA52330.1"/>
    <property type="molecule type" value="Genomic_DNA"/>
</dbReference>
<accession>X8CAI6</accession>
<comment type="caution">
    <text evidence="3">The sequence shown here is derived from an EMBL/GenBank/DDBJ whole genome shotgun (WGS) entry which is preliminary data.</text>
</comment>
<name>X8CAI6_MYCXE</name>
<dbReference type="Pfam" id="PF08544">
    <property type="entry name" value="GHMP_kinases_C"/>
    <property type="match status" value="1"/>
</dbReference>
<dbReference type="Gene3D" id="3.30.70.890">
    <property type="entry name" value="GHMP kinase, C-terminal domain"/>
    <property type="match status" value="1"/>
</dbReference>
<dbReference type="PATRIC" id="fig|1299334.3.peg.3624"/>
<dbReference type="SUPFAM" id="SSF55060">
    <property type="entry name" value="GHMP Kinase, C-terminal domain"/>
    <property type="match status" value="1"/>
</dbReference>
<evidence type="ECO:0000313" key="3">
    <source>
        <dbReference type="EMBL" id="EUA52330.1"/>
    </source>
</evidence>
<gene>
    <name evidence="3" type="ORF">I553_2516</name>
</gene>
<dbReference type="InterPro" id="IPR036554">
    <property type="entry name" value="GHMP_kinase_C_sf"/>
</dbReference>
<protein>
    <submittedName>
        <fullName evidence="3">GHMP kinase family protein</fullName>
    </submittedName>
</protein>
<proteinExistence type="predicted"/>
<feature type="domain" description="GHMP kinase C-terminal" evidence="2">
    <location>
        <begin position="1"/>
        <end position="30"/>
    </location>
</feature>